<dbReference type="SUPFAM" id="SSF52266">
    <property type="entry name" value="SGNH hydrolase"/>
    <property type="match status" value="1"/>
</dbReference>
<proteinExistence type="predicted"/>
<dbReference type="InterPro" id="IPR036514">
    <property type="entry name" value="SGNH_hydro_sf"/>
</dbReference>
<evidence type="ECO:0000313" key="3">
    <source>
        <dbReference type="Proteomes" id="UP000277671"/>
    </source>
</evidence>
<dbReference type="InterPro" id="IPR001087">
    <property type="entry name" value="GDSL"/>
</dbReference>
<dbReference type="Pfam" id="PF00657">
    <property type="entry name" value="Lipase_GDSL"/>
    <property type="match status" value="1"/>
</dbReference>
<comment type="caution">
    <text evidence="2">The sequence shown here is derived from an EMBL/GenBank/DDBJ whole genome shotgun (WGS) entry which is preliminary data.</text>
</comment>
<dbReference type="EMBL" id="RBKT01000001">
    <property type="protein sequence ID" value="RKR91633.1"/>
    <property type="molecule type" value="Genomic_DNA"/>
</dbReference>
<dbReference type="AlphaFoldDB" id="A0A495JRP8"/>
<evidence type="ECO:0000256" key="1">
    <source>
        <dbReference type="SAM" id="SignalP"/>
    </source>
</evidence>
<feature type="chain" id="PRO_5038481780" evidence="1">
    <location>
        <begin position="26"/>
        <end position="279"/>
    </location>
</feature>
<keyword evidence="1" id="KW-0732">Signal</keyword>
<feature type="signal peptide" evidence="1">
    <location>
        <begin position="1"/>
        <end position="25"/>
    </location>
</feature>
<dbReference type="Gene3D" id="3.40.50.1110">
    <property type="entry name" value="SGNH hydrolase"/>
    <property type="match status" value="1"/>
</dbReference>
<name>A0A495JRP8_9ACTN</name>
<reference evidence="2 3" key="1">
    <citation type="submission" date="2018-10" db="EMBL/GenBank/DDBJ databases">
        <title>Sequencing the genomes of 1000 actinobacteria strains.</title>
        <authorList>
            <person name="Klenk H.-P."/>
        </authorList>
    </citation>
    <scope>NUCLEOTIDE SEQUENCE [LARGE SCALE GENOMIC DNA]</scope>
    <source>
        <strain evidence="2 3">DSM 45175</strain>
    </source>
</reference>
<dbReference type="RefSeq" id="WP_121159748.1">
    <property type="nucleotide sequence ID" value="NZ_RBKT01000001.1"/>
</dbReference>
<organism evidence="2 3">
    <name type="scientific">Micromonospora pisi</name>
    <dbReference type="NCBI Taxonomy" id="589240"/>
    <lineage>
        <taxon>Bacteria</taxon>
        <taxon>Bacillati</taxon>
        <taxon>Actinomycetota</taxon>
        <taxon>Actinomycetes</taxon>
        <taxon>Micromonosporales</taxon>
        <taxon>Micromonosporaceae</taxon>
        <taxon>Micromonospora</taxon>
    </lineage>
</organism>
<sequence>MPLTRHTLSLFAAVSVLIGSIVVGAVPAAADPGPPPSSMSSLGDSITRGFNACGWYVDCTSRSFSTGDNASVNAHYLRIRAANPAINGRNYNDSQTGADSADLPGQASSAVSRGVQYVTVLIGANDACTGSESSMTTVGTFRANIDTALNHLRTGLPGARVFVISVPDIQRLWSVGRGSGSARTAWSLFGICQSMLANPTSNAQADVDRRNRVRQRVVDYNTQLAQACAAYGANCKFDNNAVFNYPFALNQLSGWDYFHPNATGQQVLANVTYAAGFGW</sequence>
<dbReference type="GO" id="GO:0016788">
    <property type="term" value="F:hydrolase activity, acting on ester bonds"/>
    <property type="evidence" value="ECO:0007669"/>
    <property type="project" value="InterPro"/>
</dbReference>
<keyword evidence="3" id="KW-1185">Reference proteome</keyword>
<protein>
    <submittedName>
        <fullName evidence="2">Lysophospholipase L1-like esterase</fullName>
    </submittedName>
</protein>
<evidence type="ECO:0000313" key="2">
    <source>
        <dbReference type="EMBL" id="RKR91633.1"/>
    </source>
</evidence>
<accession>A0A495JRP8</accession>
<dbReference type="OrthoDB" id="5561551at2"/>
<dbReference type="Proteomes" id="UP000277671">
    <property type="component" value="Unassembled WGS sequence"/>
</dbReference>
<gene>
    <name evidence="2" type="ORF">BDK92_6035</name>
</gene>